<reference evidence="2" key="1">
    <citation type="submission" date="2019-05" db="EMBL/GenBank/DDBJ databases">
        <authorList>
            <person name="Naeem R."/>
            <person name="Antony C."/>
            <person name="Guan Q."/>
        </authorList>
    </citation>
    <scope>NUCLEOTIDE SEQUENCE</scope>
    <source>
        <strain evidence="2">3</strain>
    </source>
</reference>
<name>A0A653EGA8_MYCKA</name>
<organism evidence="2">
    <name type="scientific">Mycobacterium kansasii</name>
    <dbReference type="NCBI Taxonomy" id="1768"/>
    <lineage>
        <taxon>Bacteria</taxon>
        <taxon>Bacillati</taxon>
        <taxon>Actinomycetota</taxon>
        <taxon>Actinomycetes</taxon>
        <taxon>Mycobacteriales</taxon>
        <taxon>Mycobacteriaceae</taxon>
        <taxon>Mycobacterium</taxon>
    </lineage>
</organism>
<sequence>MASATTTTTSAANIHQGSGAWFDLRPGRATWGLVDGATPHLPFGDRLGGSGGGGEG</sequence>
<feature type="compositionally biased region" description="Gly residues" evidence="1">
    <location>
        <begin position="46"/>
        <end position="56"/>
    </location>
</feature>
<accession>A0A653EGA8</accession>
<gene>
    <name evidence="2" type="ORF">BIN_B_00369</name>
</gene>
<feature type="region of interest" description="Disordered" evidence="1">
    <location>
        <begin position="37"/>
        <end position="56"/>
    </location>
</feature>
<dbReference type="AlphaFoldDB" id="A0A653EGA8"/>
<dbReference type="EMBL" id="LR589240">
    <property type="protein sequence ID" value="VTO96342.1"/>
    <property type="molecule type" value="Genomic_DNA"/>
</dbReference>
<protein>
    <submittedName>
        <fullName evidence="2">Uncharacterized protein</fullName>
    </submittedName>
</protein>
<evidence type="ECO:0000256" key="1">
    <source>
        <dbReference type="SAM" id="MobiDB-lite"/>
    </source>
</evidence>
<evidence type="ECO:0000313" key="2">
    <source>
        <dbReference type="EMBL" id="VTO96342.1"/>
    </source>
</evidence>
<proteinExistence type="predicted"/>